<protein>
    <submittedName>
        <fullName evidence="2">Uncharacterized protein</fullName>
    </submittedName>
</protein>
<evidence type="ECO:0000313" key="3">
    <source>
        <dbReference type="Proteomes" id="UP000305888"/>
    </source>
</evidence>
<dbReference type="Proteomes" id="UP000305888">
    <property type="component" value="Chromosome"/>
</dbReference>
<name>A0A5B8FHQ7_9RHOB</name>
<gene>
    <name evidence="2" type="ORF">FDP22_10945</name>
</gene>
<dbReference type="EMBL" id="CP040818">
    <property type="protein sequence ID" value="QDL92248.1"/>
    <property type="molecule type" value="Genomic_DNA"/>
</dbReference>
<dbReference type="KEGG" id="ppru:FDP22_10945"/>
<organism evidence="2 3">
    <name type="scientific">Paroceanicella profunda</name>
    <dbReference type="NCBI Taxonomy" id="2579971"/>
    <lineage>
        <taxon>Bacteria</taxon>
        <taxon>Pseudomonadati</taxon>
        <taxon>Pseudomonadota</taxon>
        <taxon>Alphaproteobacteria</taxon>
        <taxon>Rhodobacterales</taxon>
        <taxon>Paracoccaceae</taxon>
        <taxon>Paroceanicella</taxon>
    </lineage>
</organism>
<reference evidence="2 3" key="1">
    <citation type="submission" date="2019-06" db="EMBL/GenBank/DDBJ databases">
        <title>Genome sequence of Rhodobacteraceae bacterium D4M1.</title>
        <authorList>
            <person name="Cao J."/>
        </authorList>
    </citation>
    <scope>NUCLEOTIDE SEQUENCE [LARGE SCALE GENOMIC DNA]</scope>
    <source>
        <strain evidence="2 3">D4M1</strain>
    </source>
</reference>
<dbReference type="AlphaFoldDB" id="A0A5B8FHQ7"/>
<dbReference type="OrthoDB" id="7778431at2"/>
<dbReference type="RefSeq" id="WP_138572891.1">
    <property type="nucleotide sequence ID" value="NZ_CP040818.1"/>
</dbReference>
<accession>A0A5B8FHQ7</accession>
<proteinExistence type="predicted"/>
<evidence type="ECO:0000256" key="1">
    <source>
        <dbReference type="SAM" id="MobiDB-lite"/>
    </source>
</evidence>
<feature type="region of interest" description="Disordered" evidence="1">
    <location>
        <begin position="64"/>
        <end position="89"/>
    </location>
</feature>
<sequence>MPDKHTSPEDPRGLIAESYRMEGIAAQDCRSIYFDWALGMPEGTDLAEMTRRLHARFAPAAPDHPMSAVLAEGAERTAARPERRRRRKS</sequence>
<evidence type="ECO:0000313" key="2">
    <source>
        <dbReference type="EMBL" id="QDL92248.1"/>
    </source>
</evidence>
<keyword evidence="3" id="KW-1185">Reference proteome</keyword>